<dbReference type="GO" id="GO:0042597">
    <property type="term" value="C:periplasmic space"/>
    <property type="evidence" value="ECO:0007669"/>
    <property type="project" value="UniProtKB-SubCell"/>
</dbReference>
<dbReference type="Pfam" id="PF09084">
    <property type="entry name" value="NMT1"/>
    <property type="match status" value="1"/>
</dbReference>
<proteinExistence type="inferred from homology"/>
<dbReference type="NCBIfam" id="TIGR01728">
    <property type="entry name" value="SsuA_fam"/>
    <property type="match status" value="1"/>
</dbReference>
<dbReference type="FunFam" id="3.40.190.10:FF:000050">
    <property type="entry name" value="Sulfonate ABC transporter substrate-binding protein"/>
    <property type="match status" value="1"/>
</dbReference>
<evidence type="ECO:0000256" key="6">
    <source>
        <dbReference type="ARBA" id="ARBA00070228"/>
    </source>
</evidence>
<sequence>MIHRRQALRAAAALSLLALAPGRALAAEPRTLRIGYQKSSTLIALLKQDGSLEKALEPLKVGLTWHEFTSGLPVMEALNAGQIDLSADVADTVPIFAQAANARITYVAQEAASPAAQAIVVGGDSPIKSVADLKGRKVAVTKGAGSHYLLLAALKAEGIPFKAITPAYLTPADGRTALASGGVEAWVAWDPFLSAAELQSGARILKDGSGLSLYKRYYLASDEYAAKHGDILDIVFAKLRDTGTWVKANPDEAATRLGALWKLDPAIVAKANARRTYVVEPVTREGLTEQQTIADAFRAEGLLPRAVDASALGVWAPTKS</sequence>
<dbReference type="PROSITE" id="PS51318">
    <property type="entry name" value="TAT"/>
    <property type="match status" value="1"/>
</dbReference>
<evidence type="ECO:0000256" key="7">
    <source>
        <dbReference type="SAM" id="SignalP"/>
    </source>
</evidence>
<dbReference type="GO" id="GO:0042626">
    <property type="term" value="F:ATPase-coupled transmembrane transporter activity"/>
    <property type="evidence" value="ECO:0007669"/>
    <property type="project" value="InterPro"/>
</dbReference>
<evidence type="ECO:0000256" key="5">
    <source>
        <dbReference type="ARBA" id="ARBA00055538"/>
    </source>
</evidence>
<gene>
    <name evidence="9" type="primary">ssuA_3</name>
    <name evidence="9" type="ORF">MBUL_00592</name>
</gene>
<dbReference type="Gene3D" id="3.40.190.10">
    <property type="entry name" value="Periplasmic binding protein-like II"/>
    <property type="match status" value="2"/>
</dbReference>
<dbReference type="SUPFAM" id="SSF53850">
    <property type="entry name" value="Periplasmic binding protein-like II"/>
    <property type="match status" value="1"/>
</dbReference>
<name>A0A679J0K2_9HYPH</name>
<feature type="signal peptide" evidence="7">
    <location>
        <begin position="1"/>
        <end position="26"/>
    </location>
</feature>
<feature type="domain" description="Solute-binding protein family 3/N-terminal" evidence="8">
    <location>
        <begin position="31"/>
        <end position="253"/>
    </location>
</feature>
<keyword evidence="4 7" id="KW-0732">Signal</keyword>
<evidence type="ECO:0000256" key="4">
    <source>
        <dbReference type="ARBA" id="ARBA00022729"/>
    </source>
</evidence>
<evidence type="ECO:0000256" key="2">
    <source>
        <dbReference type="ARBA" id="ARBA00010742"/>
    </source>
</evidence>
<protein>
    <recommendedName>
        <fullName evidence="6">Putative aliphatic sulfonates-binding protein</fullName>
    </recommendedName>
</protein>
<organism evidence="9">
    <name type="scientific">Methylobacterium bullatum</name>
    <dbReference type="NCBI Taxonomy" id="570505"/>
    <lineage>
        <taxon>Bacteria</taxon>
        <taxon>Pseudomonadati</taxon>
        <taxon>Pseudomonadota</taxon>
        <taxon>Alphaproteobacteria</taxon>
        <taxon>Hyphomicrobiales</taxon>
        <taxon>Methylobacteriaceae</taxon>
        <taxon>Methylobacterium</taxon>
    </lineage>
</organism>
<evidence type="ECO:0000256" key="1">
    <source>
        <dbReference type="ARBA" id="ARBA00004418"/>
    </source>
</evidence>
<evidence type="ECO:0000259" key="8">
    <source>
        <dbReference type="SMART" id="SM00062"/>
    </source>
</evidence>
<accession>A0A679J0K2</accession>
<keyword evidence="3" id="KW-0813">Transport</keyword>
<dbReference type="InterPro" id="IPR006311">
    <property type="entry name" value="TAT_signal"/>
</dbReference>
<comment type="similarity">
    <text evidence="2">Belongs to the bacterial solute-binding protein SsuA/TauA family.</text>
</comment>
<comment type="function">
    <text evidence="5">Part of a binding-protein-dependent transport system for aliphatic sulfonates. Putative binding protein.</text>
</comment>
<comment type="subcellular location">
    <subcellularLocation>
        <location evidence="1">Periplasm</location>
    </subcellularLocation>
</comment>
<dbReference type="AlphaFoldDB" id="A0A679J0K2"/>
<dbReference type="InterPro" id="IPR010067">
    <property type="entry name" value="ABC_SsuA_sub-bd"/>
</dbReference>
<dbReference type="GO" id="GO:0016020">
    <property type="term" value="C:membrane"/>
    <property type="evidence" value="ECO:0007669"/>
    <property type="project" value="InterPro"/>
</dbReference>
<dbReference type="PANTHER" id="PTHR30024">
    <property type="entry name" value="ALIPHATIC SULFONATES-BINDING PROTEIN-RELATED"/>
    <property type="match status" value="1"/>
</dbReference>
<feature type="chain" id="PRO_5025509192" description="Putative aliphatic sulfonates-binding protein" evidence="7">
    <location>
        <begin position="27"/>
        <end position="320"/>
    </location>
</feature>
<dbReference type="InterPro" id="IPR001638">
    <property type="entry name" value="Solute-binding_3/MltF_N"/>
</dbReference>
<dbReference type="InterPro" id="IPR015168">
    <property type="entry name" value="SsuA/THI5"/>
</dbReference>
<reference evidence="9" key="1">
    <citation type="submission" date="2019-12" db="EMBL/GenBank/DDBJ databases">
        <authorList>
            <person name="Cremers G."/>
        </authorList>
    </citation>
    <scope>NUCLEOTIDE SEQUENCE</scope>
    <source>
        <strain evidence="9">Mbul1</strain>
    </source>
</reference>
<dbReference type="PANTHER" id="PTHR30024:SF42">
    <property type="entry name" value="ALIPHATIC SULFONATES-BINDING PROTEIN-RELATED"/>
    <property type="match status" value="1"/>
</dbReference>
<dbReference type="EMBL" id="LR743504">
    <property type="protein sequence ID" value="CAA2100282.1"/>
    <property type="molecule type" value="Genomic_DNA"/>
</dbReference>
<evidence type="ECO:0000256" key="3">
    <source>
        <dbReference type="ARBA" id="ARBA00022448"/>
    </source>
</evidence>
<dbReference type="SMART" id="SM00062">
    <property type="entry name" value="PBPb"/>
    <property type="match status" value="1"/>
</dbReference>
<evidence type="ECO:0000313" key="9">
    <source>
        <dbReference type="EMBL" id="CAA2100282.1"/>
    </source>
</evidence>